<dbReference type="SMART" id="SM00248">
    <property type="entry name" value="ANK"/>
    <property type="match status" value="8"/>
</dbReference>
<dbReference type="InterPro" id="IPR052391">
    <property type="entry name" value="E3_Ligase-Neurotoxin"/>
</dbReference>
<protein>
    <recommendedName>
        <fullName evidence="4">Ankyrin repeat protein</fullName>
    </recommendedName>
</protein>
<evidence type="ECO:0000313" key="3">
    <source>
        <dbReference type="Proteomes" id="UP001144673"/>
    </source>
</evidence>
<keyword evidence="3" id="KW-1185">Reference proteome</keyword>
<dbReference type="EMBL" id="JAJHUN010000009">
    <property type="protein sequence ID" value="KAJ4150045.1"/>
    <property type="molecule type" value="Genomic_DNA"/>
</dbReference>
<dbReference type="InterPro" id="IPR002110">
    <property type="entry name" value="Ankyrin_rpt"/>
</dbReference>
<evidence type="ECO:0000256" key="1">
    <source>
        <dbReference type="PROSITE-ProRule" id="PRU00023"/>
    </source>
</evidence>
<evidence type="ECO:0008006" key="4">
    <source>
        <dbReference type="Google" id="ProtNLM"/>
    </source>
</evidence>
<dbReference type="AlphaFoldDB" id="A0A9W8QAA0"/>
<dbReference type="PROSITE" id="PS50297">
    <property type="entry name" value="ANK_REP_REGION"/>
    <property type="match status" value="2"/>
</dbReference>
<dbReference type="Pfam" id="PF00023">
    <property type="entry name" value="Ank"/>
    <property type="match status" value="2"/>
</dbReference>
<organism evidence="2 3">
    <name type="scientific">Akanthomyces muscarius</name>
    <name type="common">Entomopathogenic fungus</name>
    <name type="synonym">Lecanicillium muscarium</name>
    <dbReference type="NCBI Taxonomy" id="2231603"/>
    <lineage>
        <taxon>Eukaryota</taxon>
        <taxon>Fungi</taxon>
        <taxon>Dikarya</taxon>
        <taxon>Ascomycota</taxon>
        <taxon>Pezizomycotina</taxon>
        <taxon>Sordariomycetes</taxon>
        <taxon>Hypocreomycetidae</taxon>
        <taxon>Hypocreales</taxon>
        <taxon>Cordycipitaceae</taxon>
        <taxon>Akanthomyces</taxon>
    </lineage>
</organism>
<feature type="repeat" description="ANK" evidence="1">
    <location>
        <begin position="54"/>
        <end position="86"/>
    </location>
</feature>
<dbReference type="Gene3D" id="1.25.40.20">
    <property type="entry name" value="Ankyrin repeat-containing domain"/>
    <property type="match status" value="4"/>
</dbReference>
<comment type="caution">
    <text evidence="2">The sequence shown here is derived from an EMBL/GenBank/DDBJ whole genome shotgun (WGS) entry which is preliminary data.</text>
</comment>
<sequence>MEFNPELPCSSNFDYPEAAIHACICDSNTDVDSLRLRALLSTCSPNALNHLDDKWGSPLHVAIRYDNLDATDQLLRAGADAVTQREFRGMGFGPPAPIMLAISLGRMALLQRLWQHMPPEMYANGGSRPYFSCLAHAARCGQVDILEWLLGVWDRWSQEALSWVLKAAATRLDFFFVEILLPRMDYSSDVLNEALQAAAVDTQYENAELSRELCTTAECLSQERIIRALINKGADANAISRDGEPLVTETARFTERAVALRALLERGADPNATRKNGNTALHLLATPIYTKKSLQTTRKPHEVGIRLLLQHGASMYTKAARGELPLHRAAFGGNMRIFQLYLSALIPEDQNSAVFLRLDNGYGESLLHWAAAGGQCDMLEHLLSLDGSSAHVNDQTDNGWTPLMCALVPESSASKGAQEAIQAARLLLAHGADPLISTTDGWTPLHCLALHRDTRPYGEAYVLTKELIAMGVDLDARAAQLNTRRDAWGHYAQVALEETGASPRRLFRTGMTPLLLAADRGAFGVSRALIDSGADLSCTDGAGRDAVQLAWRWRYLHEEDMYQHVIFRRRGMA</sequence>
<reference evidence="2" key="1">
    <citation type="journal article" date="2023" name="Access Microbiol">
        <title>De-novo genome assembly for Akanthomyces muscarius, a biocontrol agent of insect agricultural pests.</title>
        <authorList>
            <person name="Erdos Z."/>
            <person name="Studholme D.J."/>
            <person name="Raymond B."/>
            <person name="Sharma M."/>
        </authorList>
    </citation>
    <scope>NUCLEOTIDE SEQUENCE</scope>
    <source>
        <strain evidence="2">Ve6</strain>
    </source>
</reference>
<evidence type="ECO:0000313" key="2">
    <source>
        <dbReference type="EMBL" id="KAJ4150045.1"/>
    </source>
</evidence>
<feature type="repeat" description="ANK" evidence="1">
    <location>
        <begin position="509"/>
        <end position="541"/>
    </location>
</feature>
<proteinExistence type="predicted"/>
<name>A0A9W8QAA0_AKAMU</name>
<dbReference type="PANTHER" id="PTHR24133:SF40">
    <property type="entry name" value="ANKYRIN REPEAT DOMAIN 44"/>
    <property type="match status" value="1"/>
</dbReference>
<dbReference type="KEGG" id="amus:LMH87_010812"/>
<dbReference type="SUPFAM" id="SSF48403">
    <property type="entry name" value="Ankyrin repeat"/>
    <property type="match status" value="2"/>
</dbReference>
<gene>
    <name evidence="2" type="ORF">LMH87_010812</name>
</gene>
<dbReference type="Pfam" id="PF12796">
    <property type="entry name" value="Ank_2"/>
    <property type="match status" value="1"/>
</dbReference>
<dbReference type="PROSITE" id="PS50088">
    <property type="entry name" value="ANK_REPEAT"/>
    <property type="match status" value="2"/>
</dbReference>
<accession>A0A9W8QAA0</accession>
<keyword evidence="1" id="KW-0040">ANK repeat</keyword>
<dbReference type="Proteomes" id="UP001144673">
    <property type="component" value="Chromosome 4"/>
</dbReference>
<dbReference type="GeneID" id="80897971"/>
<dbReference type="PANTHER" id="PTHR24133">
    <property type="entry name" value="ANKYRIN DOMAIN-CONTAINING"/>
    <property type="match status" value="1"/>
</dbReference>
<dbReference type="RefSeq" id="XP_056051759.1">
    <property type="nucleotide sequence ID" value="XM_056199852.1"/>
</dbReference>
<dbReference type="InterPro" id="IPR036770">
    <property type="entry name" value="Ankyrin_rpt-contain_sf"/>
</dbReference>